<dbReference type="OrthoDB" id="7428500at2"/>
<evidence type="ECO:0000256" key="1">
    <source>
        <dbReference type="SAM" id="SignalP"/>
    </source>
</evidence>
<dbReference type="EMBL" id="WTYQ01000002">
    <property type="protein sequence ID" value="MXP25880.1"/>
    <property type="molecule type" value="Genomic_DNA"/>
</dbReference>
<dbReference type="AlphaFoldDB" id="A0A845A6N8"/>
<dbReference type="Proteomes" id="UP000460561">
    <property type="component" value="Unassembled WGS sequence"/>
</dbReference>
<reference evidence="2 3" key="1">
    <citation type="submission" date="2019-12" db="EMBL/GenBank/DDBJ databases">
        <title>Genomic-based taxomic classification of the family Erythrobacteraceae.</title>
        <authorList>
            <person name="Xu L."/>
        </authorList>
    </citation>
    <scope>NUCLEOTIDE SEQUENCE [LARGE SCALE GENOMIC DNA]</scope>
    <source>
        <strain evidence="2 3">DSM 18604</strain>
    </source>
</reference>
<evidence type="ECO:0000313" key="2">
    <source>
        <dbReference type="EMBL" id="MXP25880.1"/>
    </source>
</evidence>
<proteinExistence type="predicted"/>
<keyword evidence="1" id="KW-0732">Signal</keyword>
<sequence>MNIARMTATAAALALAPAMAHAQEAAPQTPAAPTAGTTAPALTTGATVYGSDGNPIGTIESATSSVVTLDTGKNQIPLPTQIFANGDKGPTLNITKAQLEAKVAEQMAQINEQRDKALVKGAAVKTADQQPLGTIESVENDNVVVQRPQGPVTLPKEYFAVDARGTLMVRATAAQIEQAIGEQAASKTN</sequence>
<gene>
    <name evidence="2" type="ORF">GRI39_07470</name>
</gene>
<dbReference type="RefSeq" id="WP_160739053.1">
    <property type="nucleotide sequence ID" value="NZ_WTYQ01000002.1"/>
</dbReference>
<feature type="chain" id="PRO_5032516820" description="PRC-barrel domain-containing protein" evidence="1">
    <location>
        <begin position="23"/>
        <end position="189"/>
    </location>
</feature>
<organism evidence="2 3">
    <name type="scientific">Altericroceibacterium indicum</name>
    <dbReference type="NCBI Taxonomy" id="374177"/>
    <lineage>
        <taxon>Bacteria</taxon>
        <taxon>Pseudomonadati</taxon>
        <taxon>Pseudomonadota</taxon>
        <taxon>Alphaproteobacteria</taxon>
        <taxon>Sphingomonadales</taxon>
        <taxon>Erythrobacteraceae</taxon>
        <taxon>Altericroceibacterium</taxon>
    </lineage>
</organism>
<name>A0A845A6N8_9SPHN</name>
<keyword evidence="3" id="KW-1185">Reference proteome</keyword>
<comment type="caution">
    <text evidence="2">The sequence shown here is derived from an EMBL/GenBank/DDBJ whole genome shotgun (WGS) entry which is preliminary data.</text>
</comment>
<accession>A0A845A6N8</accession>
<evidence type="ECO:0008006" key="4">
    <source>
        <dbReference type="Google" id="ProtNLM"/>
    </source>
</evidence>
<dbReference type="InterPro" id="IPR011033">
    <property type="entry name" value="PRC_barrel-like_sf"/>
</dbReference>
<evidence type="ECO:0000313" key="3">
    <source>
        <dbReference type="Proteomes" id="UP000460561"/>
    </source>
</evidence>
<feature type="signal peptide" evidence="1">
    <location>
        <begin position="1"/>
        <end position="22"/>
    </location>
</feature>
<dbReference type="SUPFAM" id="SSF50346">
    <property type="entry name" value="PRC-barrel domain"/>
    <property type="match status" value="2"/>
</dbReference>
<protein>
    <recommendedName>
        <fullName evidence="4">PRC-barrel domain-containing protein</fullName>
    </recommendedName>
</protein>